<reference evidence="2 3" key="1">
    <citation type="submission" date="2024-04" db="EMBL/GenBank/DDBJ databases">
        <title>Phyllosticta paracitricarpa is synonymous to the EU quarantine fungus P. citricarpa based on phylogenomic analyses.</title>
        <authorList>
            <consortium name="Lawrence Berkeley National Laboratory"/>
            <person name="Van Ingen-Buijs V.A."/>
            <person name="Van Westerhoven A.C."/>
            <person name="Haridas S."/>
            <person name="Skiadas P."/>
            <person name="Martin F."/>
            <person name="Groenewald J.Z."/>
            <person name="Crous P.W."/>
            <person name="Seidl M.F."/>
        </authorList>
    </citation>
    <scope>NUCLEOTIDE SEQUENCE [LARGE SCALE GENOMIC DNA]</scope>
    <source>
        <strain evidence="2 3">CBS 123374</strain>
    </source>
</reference>
<sequence>MPYNALTMNAASCFPQAFCIWGRSFPRSASSRFEGHLHLAAFVAMLRYRATEIQLTAQDIDDASKRLAARRAAGNTRSAPCKIAPPENPGPRLRRGPERSRDDSVVHQDAFHGPQACLLEAPNSYSPAQDPKAKTTISAKQKHAQRDPSCSSANDASGEDECTSDLEDLSSHPTRGHRLKKRTANQAPPLDKAAFDLSSLGRSLPQYDGSVDHRGTLASTSQLHAKRLSKSKNEADLYQRALKHENNSTLTKPSQRLVVDESRTRNTKAALTWDEIQAARASSPKPGNQYRASNPRNSMDLLTLQEALDHASPVTAEPIPIIRFPSTSSTLRSSDSERRRHSLPSVANVSPFGTLSHSPSVSQISEHSTRNSSVKSSFLFRNTSTPDLLRPLLGVPSIGSTSSNNASAVPSRENSPTLYAAMLDLISRESSPLESLEKESRSQIPCAPSSMSRVSPRASQDSRAPLIELRMPTFESPERMSPPPRRVPRHRHSPSPRRPMPAFAEIPHSNFSSLDVLPSFSFDSSPPQPSGGFIERYPTAAGSRTLRTLSPHMSTASMPSLQPPPEQHSRRRASGNAHVQVARVHAQGRTIQQAWSPAVDSAASTAMAVATAAAHAAAAATESRRNTLDVRRPQRYRSVSARLLPPWQDEQENSGRAERQAMMAEIQARRRYMEQTDDGRIDRTPPSLGTYERRAFQH</sequence>
<feature type="region of interest" description="Disordered" evidence="1">
    <location>
        <begin position="71"/>
        <end position="106"/>
    </location>
</feature>
<keyword evidence="3" id="KW-1185">Reference proteome</keyword>
<organism evidence="2 3">
    <name type="scientific">Phyllosticta capitalensis</name>
    <dbReference type="NCBI Taxonomy" id="121624"/>
    <lineage>
        <taxon>Eukaryota</taxon>
        <taxon>Fungi</taxon>
        <taxon>Dikarya</taxon>
        <taxon>Ascomycota</taxon>
        <taxon>Pezizomycotina</taxon>
        <taxon>Dothideomycetes</taxon>
        <taxon>Dothideomycetes incertae sedis</taxon>
        <taxon>Botryosphaeriales</taxon>
        <taxon>Phyllostictaceae</taxon>
        <taxon>Phyllosticta</taxon>
    </lineage>
</organism>
<feature type="compositionally biased region" description="Polar residues" evidence="1">
    <location>
        <begin position="449"/>
        <end position="462"/>
    </location>
</feature>
<protein>
    <submittedName>
        <fullName evidence="2">Uncharacterized protein</fullName>
    </submittedName>
</protein>
<feature type="region of interest" description="Disordered" evidence="1">
    <location>
        <begin position="647"/>
        <end position="698"/>
    </location>
</feature>
<dbReference type="Proteomes" id="UP001492380">
    <property type="component" value="Unassembled WGS sequence"/>
</dbReference>
<feature type="compositionally biased region" description="Polar residues" evidence="1">
    <location>
        <begin position="345"/>
        <end position="375"/>
    </location>
</feature>
<evidence type="ECO:0000313" key="3">
    <source>
        <dbReference type="Proteomes" id="UP001492380"/>
    </source>
</evidence>
<feature type="region of interest" description="Disordered" evidence="1">
    <location>
        <begin position="120"/>
        <end position="191"/>
    </location>
</feature>
<accession>A0ABR1Z1J4</accession>
<dbReference type="EMBL" id="JBBWRZ010000002">
    <property type="protein sequence ID" value="KAK8244449.1"/>
    <property type="molecule type" value="Genomic_DNA"/>
</dbReference>
<evidence type="ECO:0000256" key="1">
    <source>
        <dbReference type="SAM" id="MobiDB-lite"/>
    </source>
</evidence>
<name>A0ABR1Z1J4_9PEZI</name>
<feature type="compositionally biased region" description="Basic and acidic residues" evidence="1">
    <location>
        <begin position="95"/>
        <end position="106"/>
    </location>
</feature>
<proteinExistence type="predicted"/>
<evidence type="ECO:0000313" key="2">
    <source>
        <dbReference type="EMBL" id="KAK8244449.1"/>
    </source>
</evidence>
<comment type="caution">
    <text evidence="2">The sequence shown here is derived from an EMBL/GenBank/DDBJ whole genome shotgun (WGS) entry which is preliminary data.</text>
</comment>
<feature type="compositionally biased region" description="Basic residues" evidence="1">
    <location>
        <begin position="174"/>
        <end position="183"/>
    </location>
</feature>
<feature type="region of interest" description="Disordered" evidence="1">
    <location>
        <begin position="242"/>
        <end position="263"/>
    </location>
</feature>
<feature type="region of interest" description="Disordered" evidence="1">
    <location>
        <begin position="326"/>
        <end position="375"/>
    </location>
</feature>
<gene>
    <name evidence="2" type="ORF">HDK90DRAFT_463274</name>
</gene>
<feature type="compositionally biased region" description="Basic and acidic residues" evidence="1">
    <location>
        <begin position="667"/>
        <end position="683"/>
    </location>
</feature>
<feature type="compositionally biased region" description="Basic residues" evidence="1">
    <location>
        <begin position="486"/>
        <end position="495"/>
    </location>
</feature>
<feature type="compositionally biased region" description="Acidic residues" evidence="1">
    <location>
        <begin position="157"/>
        <end position="168"/>
    </location>
</feature>
<feature type="region of interest" description="Disordered" evidence="1">
    <location>
        <begin position="431"/>
        <end position="505"/>
    </location>
</feature>
<feature type="region of interest" description="Disordered" evidence="1">
    <location>
        <begin position="553"/>
        <end position="577"/>
    </location>
</feature>